<proteinExistence type="predicted"/>
<organism evidence="1 2">
    <name type="scientific">Aromatoleum anaerobium</name>
    <dbReference type="NCBI Taxonomy" id="182180"/>
    <lineage>
        <taxon>Bacteria</taxon>
        <taxon>Pseudomonadati</taxon>
        <taxon>Pseudomonadota</taxon>
        <taxon>Betaproteobacteria</taxon>
        <taxon>Rhodocyclales</taxon>
        <taxon>Rhodocyclaceae</taxon>
        <taxon>Aromatoleum</taxon>
    </lineage>
</organism>
<accession>A0ABX1PHF8</accession>
<evidence type="ECO:0008006" key="3">
    <source>
        <dbReference type="Google" id="ProtNLM"/>
    </source>
</evidence>
<protein>
    <recommendedName>
        <fullName evidence="3">DUF1571 domain-containing protein</fullName>
    </recommendedName>
</protein>
<comment type="caution">
    <text evidence="1">The sequence shown here is derived from an EMBL/GenBank/DDBJ whole genome shotgun (WGS) entry which is preliminary data.</text>
</comment>
<dbReference type="EMBL" id="WTVG01000005">
    <property type="protein sequence ID" value="NMG23734.1"/>
    <property type="molecule type" value="Genomic_DNA"/>
</dbReference>
<evidence type="ECO:0000313" key="2">
    <source>
        <dbReference type="Proteomes" id="UP000615989"/>
    </source>
</evidence>
<dbReference type="RefSeq" id="WP_169117142.1">
    <property type="nucleotide sequence ID" value="NZ_WTVG02000039.1"/>
</dbReference>
<sequence>MPVWLIALIAGDAVAADPLADAEARFRTLESYRVTLRSWAADGHRQVIRYAWRRPGWVRMDFVEPHRGAVMIYDPVTGRVRLSPFGLKHMTLNLAADNPVICDPRGHSVDRSHVGALLADLAELRIHGSLALHADAEVASRRTLVVEIEGAAGISVAGVHRCRIWFAQDTSFPMKVQSYGTHGKLIETVDMSDAELDIAFPERFFTP</sequence>
<dbReference type="Gene3D" id="2.50.20.10">
    <property type="entry name" value="Lipoprotein localisation LolA/LolB/LppX"/>
    <property type="match status" value="1"/>
</dbReference>
<evidence type="ECO:0000313" key="1">
    <source>
        <dbReference type="EMBL" id="NMG23734.1"/>
    </source>
</evidence>
<keyword evidence="2" id="KW-1185">Reference proteome</keyword>
<reference evidence="1" key="1">
    <citation type="submission" date="2019-12" db="EMBL/GenBank/DDBJ databases">
        <title>Comparative genomics gives insights into the taxonomy of the Azoarcus-Aromatoleum group and reveals separate origins of nif in the plant-associated Azoarcus and non-plant-associated Aromatoleum sub-groups.</title>
        <authorList>
            <person name="Lafos M."/>
            <person name="Maluk M."/>
            <person name="Batista M."/>
            <person name="Junghare M."/>
            <person name="Carmona M."/>
            <person name="Faoro H."/>
            <person name="Cruz L.M."/>
            <person name="Battistoni F."/>
            <person name="De Souza E."/>
            <person name="Pedrosa F."/>
            <person name="Chen W.-M."/>
            <person name="Poole P.S."/>
            <person name="Dixon R.A."/>
            <person name="James E.K."/>
        </authorList>
    </citation>
    <scope>NUCLEOTIDE SEQUENCE</scope>
    <source>
        <strain evidence="1">LuFRes1</strain>
    </source>
</reference>
<name>A0ABX1PHF8_9RHOO</name>
<gene>
    <name evidence="1" type="ORF">GO606_03165</name>
</gene>
<dbReference type="Proteomes" id="UP000615989">
    <property type="component" value="Unassembled WGS sequence"/>
</dbReference>